<name>A0A8X6YWY6_9ARAC</name>
<dbReference type="SUPFAM" id="SSF57535">
    <property type="entry name" value="Complement control module/SCR domain"/>
    <property type="match status" value="1"/>
</dbReference>
<dbReference type="OrthoDB" id="6432794at2759"/>
<evidence type="ECO:0000256" key="1">
    <source>
        <dbReference type="ARBA" id="ARBA00022659"/>
    </source>
</evidence>
<keyword evidence="9" id="KW-1185">Reference proteome</keyword>
<dbReference type="Gene3D" id="2.10.50.10">
    <property type="entry name" value="Tumor Necrosis Factor Receptor, subunit A, domain 2"/>
    <property type="match status" value="1"/>
</dbReference>
<dbReference type="PANTHER" id="PTHR46393">
    <property type="entry name" value="SUSHI DOMAIN-CONTAINING PROTEIN"/>
    <property type="match status" value="1"/>
</dbReference>
<sequence>MAYGERTVHWELTKILGVAQVNTDEVEAVASSKDHIYILKDFDYIKSINGYLKKETNEVSWDYTPDHFMCDSFCENKTNCCDFHAKCYCGTRGGDYECVCDAGYQGTGHRHQCKMCSKGTYKSSIGKQPCEKCPEHSTTPGEGSISFDDCKCEIGYEKIGKSCQPIKCAHLESPDGGLLIPTNCSDTFGSKCSLRCKEGFCPFSCHLASANPLILPWNRSPLPTRQCLETGKWTGEDFFCETMTNKCLIELNPIIIDMMKKAINLPFNWITITDYNHNKVESRPNCTCWRKNISPNLQEMRCPVLDSPLHGKDNCSGLHFVFATTCQFDCEAGYELKGSRLRTCLVDGTWTGSQTHCEEIKCEPLKHNMQLKVKPEKCSSQRMPFRSKCR</sequence>
<protein>
    <submittedName>
        <fullName evidence="8">E-selectin</fullName>
    </submittedName>
</protein>
<dbReference type="InterPro" id="IPR035976">
    <property type="entry name" value="Sushi/SCR/CCP_sf"/>
</dbReference>
<reference evidence="8" key="1">
    <citation type="submission" date="2020-08" db="EMBL/GenBank/DDBJ databases">
        <title>Multicomponent nature underlies the extraordinary mechanical properties of spider dragline silk.</title>
        <authorList>
            <person name="Kono N."/>
            <person name="Nakamura H."/>
            <person name="Mori M."/>
            <person name="Yoshida Y."/>
            <person name="Ohtoshi R."/>
            <person name="Malay A.D."/>
            <person name="Moran D.A.P."/>
            <person name="Tomita M."/>
            <person name="Numata K."/>
            <person name="Arakawa K."/>
        </authorList>
    </citation>
    <scope>NUCLEOTIDE SEQUENCE</scope>
</reference>
<keyword evidence="4 6" id="KW-1015">Disulfide bond</keyword>
<accession>A0A8X6YWY6</accession>
<dbReference type="EMBL" id="BMAV01022426">
    <property type="protein sequence ID" value="GFY77369.1"/>
    <property type="molecule type" value="Genomic_DNA"/>
</dbReference>
<keyword evidence="3" id="KW-0677">Repeat</keyword>
<evidence type="ECO:0000313" key="9">
    <source>
        <dbReference type="Proteomes" id="UP000886998"/>
    </source>
</evidence>
<comment type="caution">
    <text evidence="8">The sequence shown here is derived from an EMBL/GenBank/DDBJ whole genome shotgun (WGS) entry which is preliminary data.</text>
</comment>
<evidence type="ECO:0000256" key="3">
    <source>
        <dbReference type="ARBA" id="ARBA00022737"/>
    </source>
</evidence>
<dbReference type="InterPro" id="IPR011641">
    <property type="entry name" value="Tyr-kin_ephrin_A/B_rcpt-like"/>
</dbReference>
<organism evidence="8 9">
    <name type="scientific">Trichonephila inaurata madagascariensis</name>
    <dbReference type="NCBI Taxonomy" id="2747483"/>
    <lineage>
        <taxon>Eukaryota</taxon>
        <taxon>Metazoa</taxon>
        <taxon>Ecdysozoa</taxon>
        <taxon>Arthropoda</taxon>
        <taxon>Chelicerata</taxon>
        <taxon>Arachnida</taxon>
        <taxon>Araneae</taxon>
        <taxon>Araneomorphae</taxon>
        <taxon>Entelegynae</taxon>
        <taxon>Araneoidea</taxon>
        <taxon>Nephilidae</taxon>
        <taxon>Trichonephila</taxon>
        <taxon>Trichonephila inaurata</taxon>
    </lineage>
</organism>
<evidence type="ECO:0000259" key="7">
    <source>
        <dbReference type="PROSITE" id="PS50923"/>
    </source>
</evidence>
<feature type="disulfide bond" evidence="6">
    <location>
        <begin position="330"/>
        <end position="357"/>
    </location>
</feature>
<feature type="non-terminal residue" evidence="8">
    <location>
        <position position="1"/>
    </location>
</feature>
<keyword evidence="5" id="KW-0325">Glycoprotein</keyword>
<evidence type="ECO:0000256" key="2">
    <source>
        <dbReference type="ARBA" id="ARBA00022729"/>
    </source>
</evidence>
<comment type="caution">
    <text evidence="6">Lacks conserved residue(s) required for the propagation of feature annotation.</text>
</comment>
<dbReference type="Proteomes" id="UP000886998">
    <property type="component" value="Unassembled WGS sequence"/>
</dbReference>
<dbReference type="Pfam" id="PF07699">
    <property type="entry name" value="Ephrin_rec_like"/>
    <property type="match status" value="1"/>
</dbReference>
<dbReference type="PANTHER" id="PTHR46393:SF7">
    <property type="entry name" value="COMPLEMENT C2"/>
    <property type="match status" value="1"/>
</dbReference>
<keyword evidence="2" id="KW-0732">Signal</keyword>
<feature type="domain" description="Sushi" evidence="7">
    <location>
        <begin position="300"/>
        <end position="359"/>
    </location>
</feature>
<gene>
    <name evidence="8" type="primary">Sele</name>
    <name evidence="8" type="ORF">TNIN_107261</name>
</gene>
<dbReference type="CDD" id="cd00033">
    <property type="entry name" value="CCP"/>
    <property type="match status" value="2"/>
</dbReference>
<dbReference type="PROSITE" id="PS50923">
    <property type="entry name" value="SUSHI"/>
    <property type="match status" value="1"/>
</dbReference>
<keyword evidence="1 6" id="KW-0768">Sushi</keyword>
<dbReference type="SMART" id="SM01411">
    <property type="entry name" value="Ephrin_rec_like"/>
    <property type="match status" value="1"/>
</dbReference>
<evidence type="ECO:0000256" key="6">
    <source>
        <dbReference type="PROSITE-ProRule" id="PRU00302"/>
    </source>
</evidence>
<evidence type="ECO:0000256" key="4">
    <source>
        <dbReference type="ARBA" id="ARBA00023157"/>
    </source>
</evidence>
<dbReference type="Gene3D" id="2.10.70.10">
    <property type="entry name" value="Complement Module, domain 1"/>
    <property type="match status" value="2"/>
</dbReference>
<dbReference type="Pfam" id="PF00084">
    <property type="entry name" value="Sushi"/>
    <property type="match status" value="1"/>
</dbReference>
<proteinExistence type="predicted"/>
<dbReference type="AlphaFoldDB" id="A0A8X6YWY6"/>
<evidence type="ECO:0000313" key="8">
    <source>
        <dbReference type="EMBL" id="GFY77369.1"/>
    </source>
</evidence>
<evidence type="ECO:0000256" key="5">
    <source>
        <dbReference type="ARBA" id="ARBA00023180"/>
    </source>
</evidence>
<dbReference type="InterPro" id="IPR000436">
    <property type="entry name" value="Sushi_SCR_CCP_dom"/>
</dbReference>
<dbReference type="SMART" id="SM00032">
    <property type="entry name" value="CCP"/>
    <property type="match status" value="2"/>
</dbReference>